<evidence type="ECO:0000256" key="5">
    <source>
        <dbReference type="HAMAP-Rule" id="MF_00189"/>
    </source>
</evidence>
<dbReference type="InterPro" id="IPR006008">
    <property type="entry name" value="YciB"/>
</dbReference>
<keyword evidence="1 5" id="KW-1003">Cell membrane</keyword>
<reference evidence="7" key="1">
    <citation type="journal article" date="2019" name="Int. J. Syst. Evol. Microbiol.">
        <title>The Global Catalogue of Microorganisms (GCM) 10K type strain sequencing project: providing services to taxonomists for standard genome sequencing and annotation.</title>
        <authorList>
            <consortium name="The Broad Institute Genomics Platform"/>
            <consortium name="The Broad Institute Genome Sequencing Center for Infectious Disease"/>
            <person name="Wu L."/>
            <person name="Ma J."/>
        </authorList>
    </citation>
    <scope>NUCLEOTIDE SEQUENCE [LARGE SCALE GENOMIC DNA]</scope>
    <source>
        <strain evidence="7">KCTC 23916</strain>
    </source>
</reference>
<name>A0ABQ2X5B1_9BURK</name>
<comment type="similarity">
    <text evidence="5">Belongs to the YciB family.</text>
</comment>
<gene>
    <name evidence="5" type="primary">yciB</name>
    <name evidence="6" type="ORF">GCM10011282_01480</name>
</gene>
<dbReference type="NCBIfam" id="NF001325">
    <property type="entry name" value="PRK00259.1-3"/>
    <property type="match status" value="1"/>
</dbReference>
<dbReference type="RefSeq" id="WP_308426952.1">
    <property type="nucleotide sequence ID" value="NZ_BMYT01000001.1"/>
</dbReference>
<keyword evidence="3 5" id="KW-1133">Transmembrane helix</keyword>
<comment type="subcellular location">
    <subcellularLocation>
        <location evidence="5">Cell inner membrane</location>
        <topology evidence="5">Multi-pass membrane protein</topology>
    </subcellularLocation>
</comment>
<dbReference type="PANTHER" id="PTHR36917:SF1">
    <property type="entry name" value="INNER MEMBRANE-SPANNING PROTEIN YCIB"/>
    <property type="match status" value="1"/>
</dbReference>
<proteinExistence type="inferred from homology"/>
<feature type="transmembrane region" description="Helical" evidence="5">
    <location>
        <begin position="110"/>
        <end position="130"/>
    </location>
</feature>
<keyword evidence="5" id="KW-0997">Cell inner membrane</keyword>
<comment type="function">
    <text evidence="5">Plays a role in cell envelope biogenesis, maintenance of cell envelope integrity and membrane homeostasis.</text>
</comment>
<keyword evidence="2 5" id="KW-0812">Transmembrane</keyword>
<keyword evidence="7" id="KW-1185">Reference proteome</keyword>
<evidence type="ECO:0000313" key="7">
    <source>
        <dbReference type="Proteomes" id="UP000620127"/>
    </source>
</evidence>
<evidence type="ECO:0000313" key="6">
    <source>
        <dbReference type="EMBL" id="GGW99396.1"/>
    </source>
</evidence>
<feature type="transmembrane region" description="Helical" evidence="5">
    <location>
        <begin position="181"/>
        <end position="199"/>
    </location>
</feature>
<feature type="transmembrane region" description="Helical" evidence="5">
    <location>
        <begin position="151"/>
        <end position="169"/>
    </location>
</feature>
<sequence length="206" mass="23355">MMKFLFDVFPVILFFITYKWGEKNAESSQQLANQILSHFTAGNGVGLEQAPILLATALAIVASVIQIGYLLVSKKKVDAMLWISFFIITVFGGATIYFQNDAFIKWKPTIIYWCYGAAFLISDFLFDKNLLKMAMGGQIIMADAIWRKLNLVWAVYFVAMGALNIYVAFHFSQSTWVSFKLYSIGALPVFLILQSFFLAKHIQEPK</sequence>
<dbReference type="EMBL" id="BMYT01000001">
    <property type="protein sequence ID" value="GGW99396.1"/>
    <property type="molecule type" value="Genomic_DNA"/>
</dbReference>
<dbReference type="PANTHER" id="PTHR36917">
    <property type="entry name" value="INTRACELLULAR SEPTATION PROTEIN A-RELATED"/>
    <property type="match status" value="1"/>
</dbReference>
<evidence type="ECO:0000256" key="4">
    <source>
        <dbReference type="ARBA" id="ARBA00023136"/>
    </source>
</evidence>
<accession>A0ABQ2X5B1</accession>
<dbReference type="Pfam" id="PF04279">
    <property type="entry name" value="IspA"/>
    <property type="match status" value="1"/>
</dbReference>
<dbReference type="Proteomes" id="UP000620127">
    <property type="component" value="Unassembled WGS sequence"/>
</dbReference>
<evidence type="ECO:0000256" key="1">
    <source>
        <dbReference type="ARBA" id="ARBA00022475"/>
    </source>
</evidence>
<protein>
    <recommendedName>
        <fullName evidence="5">Inner membrane-spanning protein YciB</fullName>
    </recommendedName>
</protein>
<dbReference type="HAMAP" id="MF_00189">
    <property type="entry name" value="YciB"/>
    <property type="match status" value="1"/>
</dbReference>
<keyword evidence="4 5" id="KW-0472">Membrane</keyword>
<evidence type="ECO:0000256" key="2">
    <source>
        <dbReference type="ARBA" id="ARBA00022692"/>
    </source>
</evidence>
<evidence type="ECO:0000256" key="3">
    <source>
        <dbReference type="ARBA" id="ARBA00022989"/>
    </source>
</evidence>
<feature type="transmembrane region" description="Helical" evidence="5">
    <location>
        <begin position="52"/>
        <end position="72"/>
    </location>
</feature>
<organism evidence="6 7">
    <name type="scientific">Undibacterium macrobrachii</name>
    <dbReference type="NCBI Taxonomy" id="1119058"/>
    <lineage>
        <taxon>Bacteria</taxon>
        <taxon>Pseudomonadati</taxon>
        <taxon>Pseudomonadota</taxon>
        <taxon>Betaproteobacteria</taxon>
        <taxon>Burkholderiales</taxon>
        <taxon>Oxalobacteraceae</taxon>
        <taxon>Undibacterium</taxon>
    </lineage>
</organism>
<comment type="caution">
    <text evidence="6">The sequence shown here is derived from an EMBL/GenBank/DDBJ whole genome shotgun (WGS) entry which is preliminary data.</text>
</comment>
<feature type="transmembrane region" description="Helical" evidence="5">
    <location>
        <begin position="79"/>
        <end position="98"/>
    </location>
</feature>